<keyword evidence="9" id="KW-0540">Nuclease</keyword>
<keyword evidence="5" id="KW-0067">ATP-binding</keyword>
<dbReference type="GO" id="GO:0005524">
    <property type="term" value="F:ATP binding"/>
    <property type="evidence" value="ECO:0007669"/>
    <property type="project" value="UniProtKB-KW"/>
</dbReference>
<feature type="domain" description="PD-(D/E)XK endonuclease-like" evidence="8">
    <location>
        <begin position="588"/>
        <end position="824"/>
    </location>
</feature>
<evidence type="ECO:0000256" key="3">
    <source>
        <dbReference type="ARBA" id="ARBA00022801"/>
    </source>
</evidence>
<keyword evidence="10" id="KW-1185">Reference proteome</keyword>
<keyword evidence="3" id="KW-0378">Hydrolase</keyword>
<dbReference type="SUPFAM" id="SSF52980">
    <property type="entry name" value="Restriction endonuclease-like"/>
    <property type="match status" value="1"/>
</dbReference>
<dbReference type="InterPro" id="IPR038726">
    <property type="entry name" value="PDDEXK_AddAB-type"/>
</dbReference>
<dbReference type="GO" id="GO:0004527">
    <property type="term" value="F:exonuclease activity"/>
    <property type="evidence" value="ECO:0007669"/>
    <property type="project" value="UniProtKB-KW"/>
</dbReference>
<keyword evidence="9" id="KW-0269">Exonuclease</keyword>
<evidence type="ECO:0000259" key="8">
    <source>
        <dbReference type="Pfam" id="PF12705"/>
    </source>
</evidence>
<accession>A0A4V3CSG5</accession>
<evidence type="ECO:0000256" key="7">
    <source>
        <dbReference type="ARBA" id="ARBA00023204"/>
    </source>
</evidence>
<evidence type="ECO:0000313" key="10">
    <source>
        <dbReference type="Proteomes" id="UP000295500"/>
    </source>
</evidence>
<dbReference type="RefSeq" id="WP_166635313.1">
    <property type="nucleotide sequence ID" value="NZ_SNXO01000001.1"/>
</dbReference>
<keyword evidence="2" id="KW-0227">DNA damage</keyword>
<dbReference type="InterPro" id="IPR011604">
    <property type="entry name" value="PDDEXK-like_dom_sf"/>
</dbReference>
<evidence type="ECO:0000313" key="9">
    <source>
        <dbReference type="EMBL" id="TDP60552.1"/>
    </source>
</evidence>
<evidence type="ECO:0000256" key="5">
    <source>
        <dbReference type="ARBA" id="ARBA00022840"/>
    </source>
</evidence>
<comment type="caution">
    <text evidence="9">The sequence shown here is derived from an EMBL/GenBank/DDBJ whole genome shotgun (WGS) entry which is preliminary data.</text>
</comment>
<keyword evidence="7" id="KW-0234">DNA repair</keyword>
<keyword evidence="6" id="KW-0238">DNA-binding</keyword>
<dbReference type="GO" id="GO:0003677">
    <property type="term" value="F:DNA binding"/>
    <property type="evidence" value="ECO:0007669"/>
    <property type="project" value="UniProtKB-KW"/>
</dbReference>
<protein>
    <submittedName>
        <fullName evidence="9">RecB family exonuclease</fullName>
    </submittedName>
</protein>
<dbReference type="Gene3D" id="3.90.320.10">
    <property type="match status" value="1"/>
</dbReference>
<dbReference type="GO" id="GO:0004386">
    <property type="term" value="F:helicase activity"/>
    <property type="evidence" value="ECO:0007669"/>
    <property type="project" value="UniProtKB-KW"/>
</dbReference>
<evidence type="ECO:0000256" key="4">
    <source>
        <dbReference type="ARBA" id="ARBA00022806"/>
    </source>
</evidence>
<dbReference type="InterPro" id="IPR011335">
    <property type="entry name" value="Restrct_endonuc-II-like"/>
</dbReference>
<organism evidence="9 10">
    <name type="scientific">Aminicella lysinilytica</name>
    <dbReference type="NCBI Taxonomy" id="433323"/>
    <lineage>
        <taxon>Bacteria</taxon>
        <taxon>Bacillati</taxon>
        <taxon>Bacillota</taxon>
        <taxon>Clostridia</taxon>
        <taxon>Peptostreptococcales</taxon>
        <taxon>Anaerovoracaceae</taxon>
        <taxon>Aminicella</taxon>
    </lineage>
</organism>
<keyword evidence="4" id="KW-0347">Helicase</keyword>
<gene>
    <name evidence="9" type="ORF">EV211_10166</name>
</gene>
<name>A0A4V3CSG5_9FIRM</name>
<dbReference type="AlphaFoldDB" id="A0A4V3CSG5"/>
<dbReference type="Proteomes" id="UP000295500">
    <property type="component" value="Unassembled WGS sequence"/>
</dbReference>
<evidence type="ECO:0000256" key="2">
    <source>
        <dbReference type="ARBA" id="ARBA00022763"/>
    </source>
</evidence>
<proteinExistence type="predicted"/>
<evidence type="ECO:0000256" key="6">
    <source>
        <dbReference type="ARBA" id="ARBA00023125"/>
    </source>
</evidence>
<evidence type="ECO:0000256" key="1">
    <source>
        <dbReference type="ARBA" id="ARBA00022741"/>
    </source>
</evidence>
<reference evidence="9 10" key="1">
    <citation type="submission" date="2019-03" db="EMBL/GenBank/DDBJ databases">
        <title>Genomic Encyclopedia of Type Strains, Phase IV (KMG-IV): sequencing the most valuable type-strain genomes for metagenomic binning, comparative biology and taxonomic classification.</title>
        <authorList>
            <person name="Goeker M."/>
        </authorList>
    </citation>
    <scope>NUCLEOTIDE SEQUENCE [LARGE SCALE GENOMIC DNA]</scope>
    <source>
        <strain evidence="9 10">DSM 28287</strain>
    </source>
</reference>
<dbReference type="GO" id="GO:0006281">
    <property type="term" value="P:DNA repair"/>
    <property type="evidence" value="ECO:0007669"/>
    <property type="project" value="UniProtKB-KW"/>
</dbReference>
<sequence length="835" mass="93808">MRERIILAPGIGETEMLRTLARFGVNTIGTRFMNAVELSEAALERFGISTTEEFLTRQEEPSVISSFLNDIPYFSAASYVDAEKLSAALYDIRSLVTSEEASTIHTYLSKSVFRHKNTAIAEVYDRYISTYEESRKIDSISLIRRAMETASPFDADFIYIREFPLTPLEKELILQLSSGRASELSIADLFQVNQKSIKDLTYTNCYGAVNEVEHVITEILENNIPLDKCTIACADSLAYSQILFDISRNYNIPVTYGSGIAITNSEPARLLQLIHLWDTDGYHGIDALRNIFLSESFNRKALAKELGPDYPLDRAHIESIVKMAGNLRLSFDNKTNVAKINACGGPDILNKVGCLFESGITGFIRKYSAIRQGPFVRMDISAVSVITDLISTYTMYAPNADVSDITPDILRESIGSEVSKEGSLHITSITGAISSLREHLFVCGLSADEFPGTPAENHLLLDDELTTFADSSTAPTSGNHIKQNKQSLTDLLSLASSLGISPRLSYSGYDLSELKEHNPSSVLFTYYELEHPKCTMDDFNNAIKHVQYFDDKLSNVRYMAKAYNEGRMTSFAPVYATMPGTDGILDRKWSPSDLDVFFQCPRRFYLKYIAGIPENETDDPFTVLGPADIGILAHSLMEYLASAKMTKSEFLDACENAFDDRLVQRPPLHADDAAKAKEDFLEMMESAFRQDPGNVVVSAEDKYMHVHPSGVSLHGYPDRVEKDKDGKYLIVDFKTKRKMDHVKDDIDTCLQIVIYAWLCEQKGIPVDRCEYRYLRNGLTIPCRYDDLMRTALDKKMEEFAAAVSGNDFPRRASDNNCNYCQMSDIYIWPEDTEND</sequence>
<keyword evidence="1" id="KW-0547">Nucleotide-binding</keyword>
<dbReference type="EMBL" id="SNXO01000001">
    <property type="protein sequence ID" value="TDP60552.1"/>
    <property type="molecule type" value="Genomic_DNA"/>
</dbReference>
<dbReference type="Pfam" id="PF12705">
    <property type="entry name" value="PDDEXK_1"/>
    <property type="match status" value="1"/>
</dbReference>